<dbReference type="GO" id="GO:0004867">
    <property type="term" value="F:serine-type endopeptidase inhibitor activity"/>
    <property type="evidence" value="ECO:0007669"/>
    <property type="project" value="UniProtKB-KW"/>
</dbReference>
<evidence type="ECO:0000256" key="3">
    <source>
        <dbReference type="ARBA" id="ARBA00022900"/>
    </source>
</evidence>
<dbReference type="SUPFAM" id="SSF56574">
    <property type="entry name" value="Serpins"/>
    <property type="match status" value="1"/>
</dbReference>
<gene>
    <name evidence="7" type="ORF">PSYICH_LOCUS5974</name>
</gene>
<dbReference type="PANTHER" id="PTHR11461">
    <property type="entry name" value="SERINE PROTEASE INHIBITOR, SERPIN"/>
    <property type="match status" value="1"/>
</dbReference>
<dbReference type="Gene3D" id="3.30.497.10">
    <property type="entry name" value="Antithrombin, subunit I, domain 2"/>
    <property type="match status" value="1"/>
</dbReference>
<dbReference type="InterPro" id="IPR042178">
    <property type="entry name" value="Serpin_sf_1"/>
</dbReference>
<keyword evidence="5" id="KW-0732">Signal</keyword>
<dbReference type="AlphaFoldDB" id="A0A9P0CSX8"/>
<feature type="signal peptide" evidence="5">
    <location>
        <begin position="1"/>
        <end position="18"/>
    </location>
</feature>
<protein>
    <recommendedName>
        <fullName evidence="6">Serpin domain-containing protein</fullName>
    </recommendedName>
</protein>
<evidence type="ECO:0000256" key="2">
    <source>
        <dbReference type="ARBA" id="ARBA00022690"/>
    </source>
</evidence>
<sequence>MLLNPLLLVLGIIIGCHCQEQTPLQKVVESGSKFNGNLHKELANTQNGNFVYSGLSANLVLSLLTSGAKGDTKNELVSGLNLVQDDKERTNGYKQLTSSLNVNSEDLKVLSANKIYPAKGFPVEESFKNTAVNDYQSEVENIDYQNKEHAAGTINEWVGQKTNNKIQNLINPDKLNPETKLVLANTLYFSGKWVRPFDFSWKGSFHSTETQSKEIKFLQGTFQAKYRPCRRHQAKFLELDFQGGNISMTFVLPNDRNGLKKLEDTFEGVSELSPMYTGNVQISIPKFKEETTIDLVPVFKKMGIQKVFTSGADLSGISSKQNLQVDAIPQKTFIEVTETGVEAAAATGVQAVPTSLIRPDFTFTADYPFLYYIKENNSGAILFAGRYVS</sequence>
<keyword evidence="8" id="KW-1185">Reference proteome</keyword>
<dbReference type="InterPro" id="IPR042185">
    <property type="entry name" value="Serpin_sf_2"/>
</dbReference>
<dbReference type="InterPro" id="IPR000215">
    <property type="entry name" value="Serpin_fam"/>
</dbReference>
<evidence type="ECO:0000256" key="1">
    <source>
        <dbReference type="ARBA" id="ARBA00009500"/>
    </source>
</evidence>
<evidence type="ECO:0000313" key="7">
    <source>
        <dbReference type="EMBL" id="CAH1105280.1"/>
    </source>
</evidence>
<keyword evidence="3" id="KW-0722">Serine protease inhibitor</keyword>
<reference evidence="7" key="1">
    <citation type="submission" date="2022-01" db="EMBL/GenBank/DDBJ databases">
        <authorList>
            <person name="King R."/>
        </authorList>
    </citation>
    <scope>NUCLEOTIDE SEQUENCE</scope>
</reference>
<dbReference type="SMART" id="SM00093">
    <property type="entry name" value="SERPIN"/>
    <property type="match status" value="1"/>
</dbReference>
<feature type="chain" id="PRO_5040482320" description="Serpin domain-containing protein" evidence="5">
    <location>
        <begin position="19"/>
        <end position="389"/>
    </location>
</feature>
<dbReference type="InterPro" id="IPR023796">
    <property type="entry name" value="Serpin_dom"/>
</dbReference>
<dbReference type="Proteomes" id="UP001153636">
    <property type="component" value="Chromosome 18"/>
</dbReference>
<proteinExistence type="inferred from homology"/>
<evidence type="ECO:0000256" key="4">
    <source>
        <dbReference type="RuleBase" id="RU000411"/>
    </source>
</evidence>
<accession>A0A9P0CSX8</accession>
<dbReference type="PANTHER" id="PTHR11461:SF211">
    <property type="entry name" value="GH10112P-RELATED"/>
    <property type="match status" value="1"/>
</dbReference>
<name>A0A9P0CSX8_9CUCU</name>
<dbReference type="OrthoDB" id="9518664at2759"/>
<feature type="domain" description="Serpin" evidence="6">
    <location>
        <begin position="36"/>
        <end position="389"/>
    </location>
</feature>
<evidence type="ECO:0000313" key="8">
    <source>
        <dbReference type="Proteomes" id="UP001153636"/>
    </source>
</evidence>
<dbReference type="Gene3D" id="2.30.39.10">
    <property type="entry name" value="Alpha-1-antitrypsin, domain 1"/>
    <property type="match status" value="1"/>
</dbReference>
<keyword evidence="2" id="KW-0646">Protease inhibitor</keyword>
<dbReference type="InterPro" id="IPR036186">
    <property type="entry name" value="Serpin_sf"/>
</dbReference>
<comment type="similarity">
    <text evidence="1 4">Belongs to the serpin family.</text>
</comment>
<organism evidence="7 8">
    <name type="scientific">Psylliodes chrysocephalus</name>
    <dbReference type="NCBI Taxonomy" id="3402493"/>
    <lineage>
        <taxon>Eukaryota</taxon>
        <taxon>Metazoa</taxon>
        <taxon>Ecdysozoa</taxon>
        <taxon>Arthropoda</taxon>
        <taxon>Hexapoda</taxon>
        <taxon>Insecta</taxon>
        <taxon>Pterygota</taxon>
        <taxon>Neoptera</taxon>
        <taxon>Endopterygota</taxon>
        <taxon>Coleoptera</taxon>
        <taxon>Polyphaga</taxon>
        <taxon>Cucujiformia</taxon>
        <taxon>Chrysomeloidea</taxon>
        <taxon>Chrysomelidae</taxon>
        <taxon>Galerucinae</taxon>
        <taxon>Alticini</taxon>
        <taxon>Psylliodes</taxon>
    </lineage>
</organism>
<dbReference type="GO" id="GO:0005615">
    <property type="term" value="C:extracellular space"/>
    <property type="evidence" value="ECO:0007669"/>
    <property type="project" value="InterPro"/>
</dbReference>
<evidence type="ECO:0000256" key="5">
    <source>
        <dbReference type="SAM" id="SignalP"/>
    </source>
</evidence>
<evidence type="ECO:0000259" key="6">
    <source>
        <dbReference type="SMART" id="SM00093"/>
    </source>
</evidence>
<dbReference type="Pfam" id="PF00079">
    <property type="entry name" value="Serpin"/>
    <property type="match status" value="1"/>
</dbReference>
<dbReference type="EMBL" id="OV651830">
    <property type="protein sequence ID" value="CAH1105280.1"/>
    <property type="molecule type" value="Genomic_DNA"/>
</dbReference>